<accession>F0SKB6</accession>
<name>F0SKB6_RUBBR</name>
<dbReference type="OrthoDB" id="6111975at2"/>
<dbReference type="InterPro" id="IPR011009">
    <property type="entry name" value="Kinase-like_dom_sf"/>
</dbReference>
<dbReference type="PROSITE" id="PS50011">
    <property type="entry name" value="PROTEIN_KINASE_DOM"/>
    <property type="match status" value="1"/>
</dbReference>
<dbReference type="Pfam" id="PF00069">
    <property type="entry name" value="Pkinase"/>
    <property type="match status" value="1"/>
</dbReference>
<reference evidence="6" key="1">
    <citation type="submission" date="2011-02" db="EMBL/GenBank/DDBJ databases">
        <title>The complete genome of Planctomyces brasiliensis DSM 5305.</title>
        <authorList>
            <person name="Lucas S."/>
            <person name="Copeland A."/>
            <person name="Lapidus A."/>
            <person name="Bruce D."/>
            <person name="Goodwin L."/>
            <person name="Pitluck S."/>
            <person name="Kyrpides N."/>
            <person name="Mavromatis K."/>
            <person name="Pagani I."/>
            <person name="Ivanova N."/>
            <person name="Ovchinnikova G."/>
            <person name="Lu M."/>
            <person name="Detter J.C."/>
            <person name="Han C."/>
            <person name="Land M."/>
            <person name="Hauser L."/>
            <person name="Markowitz V."/>
            <person name="Cheng J.-F."/>
            <person name="Hugenholtz P."/>
            <person name="Woyke T."/>
            <person name="Wu D."/>
            <person name="Tindall B."/>
            <person name="Pomrenke H.G."/>
            <person name="Brambilla E."/>
            <person name="Klenk H.-P."/>
            <person name="Eisen J.A."/>
        </authorList>
    </citation>
    <scope>NUCLEOTIDE SEQUENCE [LARGE SCALE GENOMIC DNA]</scope>
    <source>
        <strain evidence="6">ATCC 49424 / DSM 5305 / JCM 21570 / NBRC 103401 / IFAM 1448</strain>
    </source>
</reference>
<dbReference type="STRING" id="756272.Plabr_3276"/>
<evidence type="ECO:0000256" key="2">
    <source>
        <dbReference type="ARBA" id="ARBA00022741"/>
    </source>
</evidence>
<dbReference type="Gene3D" id="3.30.200.20">
    <property type="entry name" value="Phosphorylase Kinase, domain 1"/>
    <property type="match status" value="1"/>
</dbReference>
<dbReference type="PANTHER" id="PTHR45832">
    <property type="entry name" value="SERINE/THREONINE-PROTEIN KINASE SAMKA-RELATED-RELATED"/>
    <property type="match status" value="1"/>
</dbReference>
<keyword evidence="5" id="KW-0418">Kinase</keyword>
<evidence type="ECO:0000313" key="6">
    <source>
        <dbReference type="Proteomes" id="UP000006860"/>
    </source>
</evidence>
<dbReference type="Proteomes" id="UP000006860">
    <property type="component" value="Chromosome"/>
</dbReference>
<sequence length="394" mass="44862">MRSVVTDNPAPEENAQTRLCSDFENRIREGRQPRIEDFIGQDRDSLLLARLLMIELRYRYLQGEDPSLSEYAGRFPEIAGLLKRISRYSSELKRNIKKAREVHRDRQNRIVRIGQYDLLAEVESNRENVTVWRGWDREQKRAVAVRLISSDYQASSSENLECYEWVLGFRHPHILKVYDLTLHGEENLLATEYIDGMSLKSAVEYGIFEAYQAAKVCEQLADGLHFLHERGLAFARLGISNVQLDVRGQAKLVDLGSLTKFKTPCSDLEAFPTRSRWGSQGWDAIRLVQGNLISLGVLLHQMVTGNLVGDALELHAAAGKRVEALRPPRSLQSRIPFDLEAICLKALRGADNGGYTSGQAMADDLRRFRNALPISAKRISPFFRIWKRLTLLPN</sequence>
<dbReference type="PANTHER" id="PTHR45832:SF22">
    <property type="entry name" value="SERINE_THREONINE-PROTEIN KINASE SAMKA-RELATED"/>
    <property type="match status" value="1"/>
</dbReference>
<dbReference type="GO" id="GO:0005524">
    <property type="term" value="F:ATP binding"/>
    <property type="evidence" value="ECO:0007669"/>
    <property type="project" value="UniProtKB-KW"/>
</dbReference>
<dbReference type="HOGENOM" id="CLU_699969_0_0_0"/>
<dbReference type="SMART" id="SM00220">
    <property type="entry name" value="S_TKc"/>
    <property type="match status" value="1"/>
</dbReference>
<evidence type="ECO:0000256" key="3">
    <source>
        <dbReference type="ARBA" id="ARBA00022840"/>
    </source>
</evidence>
<dbReference type="KEGG" id="pbs:Plabr_3276"/>
<keyword evidence="6" id="KW-1185">Reference proteome</keyword>
<dbReference type="eggNOG" id="COG0515">
    <property type="taxonomic scope" value="Bacteria"/>
</dbReference>
<dbReference type="Gene3D" id="1.10.510.10">
    <property type="entry name" value="Transferase(Phosphotransferase) domain 1"/>
    <property type="match status" value="1"/>
</dbReference>
<dbReference type="AlphaFoldDB" id="F0SKB6"/>
<dbReference type="RefSeq" id="WP_013629593.1">
    <property type="nucleotide sequence ID" value="NC_015174.1"/>
</dbReference>
<feature type="domain" description="Protein kinase" evidence="4">
    <location>
        <begin position="105"/>
        <end position="394"/>
    </location>
</feature>
<evidence type="ECO:0000313" key="5">
    <source>
        <dbReference type="EMBL" id="ADY60873.1"/>
    </source>
</evidence>
<keyword evidence="5" id="KW-0723">Serine/threonine-protein kinase</keyword>
<dbReference type="InterPro" id="IPR051931">
    <property type="entry name" value="PAK3-like"/>
</dbReference>
<keyword evidence="2" id="KW-0547">Nucleotide-binding</keyword>
<organism evidence="5 6">
    <name type="scientific">Rubinisphaera brasiliensis (strain ATCC 49424 / DSM 5305 / JCM 21570 / IAM 15109 / NBRC 103401 / IFAM 1448)</name>
    <name type="common">Planctomyces brasiliensis</name>
    <dbReference type="NCBI Taxonomy" id="756272"/>
    <lineage>
        <taxon>Bacteria</taxon>
        <taxon>Pseudomonadati</taxon>
        <taxon>Planctomycetota</taxon>
        <taxon>Planctomycetia</taxon>
        <taxon>Planctomycetales</taxon>
        <taxon>Planctomycetaceae</taxon>
        <taxon>Rubinisphaera</taxon>
    </lineage>
</organism>
<dbReference type="EMBL" id="CP002546">
    <property type="protein sequence ID" value="ADY60873.1"/>
    <property type="molecule type" value="Genomic_DNA"/>
</dbReference>
<dbReference type="GO" id="GO:0004674">
    <property type="term" value="F:protein serine/threonine kinase activity"/>
    <property type="evidence" value="ECO:0007669"/>
    <property type="project" value="UniProtKB-KW"/>
</dbReference>
<comment type="similarity">
    <text evidence="1">Belongs to the protein kinase superfamily. STE Ser/Thr protein kinase family. STE20 subfamily.</text>
</comment>
<dbReference type="SUPFAM" id="SSF56112">
    <property type="entry name" value="Protein kinase-like (PK-like)"/>
    <property type="match status" value="1"/>
</dbReference>
<evidence type="ECO:0000259" key="4">
    <source>
        <dbReference type="PROSITE" id="PS50011"/>
    </source>
</evidence>
<dbReference type="InterPro" id="IPR000719">
    <property type="entry name" value="Prot_kinase_dom"/>
</dbReference>
<keyword evidence="5" id="KW-0808">Transferase</keyword>
<evidence type="ECO:0000256" key="1">
    <source>
        <dbReference type="ARBA" id="ARBA00008874"/>
    </source>
</evidence>
<protein>
    <submittedName>
        <fullName evidence="5">Serine/threonine protein kinase</fullName>
    </submittedName>
</protein>
<keyword evidence="3" id="KW-0067">ATP-binding</keyword>
<gene>
    <name evidence="5" type="ordered locus">Plabr_3276</name>
</gene>
<proteinExistence type="inferred from homology"/>